<dbReference type="EMBL" id="KV074981">
    <property type="protein sequence ID" value="KZV06571.1"/>
    <property type="molecule type" value="Genomic_DNA"/>
</dbReference>
<evidence type="ECO:0000313" key="2">
    <source>
        <dbReference type="EMBL" id="KZV06571.1"/>
    </source>
</evidence>
<sequence length="159" mass="18373">MTSAVTSSESAVGSRHSVKKRWSQQEATVHQQMILKLTIAKRCRLHKWIRQRFAFALRIQHMGFDTTTFWTFAKDQSLKLEKKSVDGITRMLKRNLQVHSFKCASRSIANDEGRAGYKKGFQDISSCKNSTLKMERIMAEIESCNCLKSREQDLYYSGK</sequence>
<evidence type="ECO:0000313" key="3">
    <source>
        <dbReference type="Proteomes" id="UP000250235"/>
    </source>
</evidence>
<name>A0A2Z7A252_9LAMI</name>
<reference evidence="2 3" key="1">
    <citation type="journal article" date="2015" name="Proc. Natl. Acad. Sci. U.S.A.">
        <title>The resurrection genome of Boea hygrometrica: A blueprint for survival of dehydration.</title>
        <authorList>
            <person name="Xiao L."/>
            <person name="Yang G."/>
            <person name="Zhang L."/>
            <person name="Yang X."/>
            <person name="Zhao S."/>
            <person name="Ji Z."/>
            <person name="Zhou Q."/>
            <person name="Hu M."/>
            <person name="Wang Y."/>
            <person name="Chen M."/>
            <person name="Xu Y."/>
            <person name="Jin H."/>
            <person name="Xiao X."/>
            <person name="Hu G."/>
            <person name="Bao F."/>
            <person name="Hu Y."/>
            <person name="Wan P."/>
            <person name="Li L."/>
            <person name="Deng X."/>
            <person name="Kuang T."/>
            <person name="Xiang C."/>
            <person name="Zhu J.K."/>
            <person name="Oliver M.J."/>
            <person name="He Y."/>
        </authorList>
    </citation>
    <scope>NUCLEOTIDE SEQUENCE [LARGE SCALE GENOMIC DNA]</scope>
    <source>
        <strain evidence="3">cv. XS01</strain>
    </source>
</reference>
<organism evidence="2 3">
    <name type="scientific">Dorcoceras hygrometricum</name>
    <dbReference type="NCBI Taxonomy" id="472368"/>
    <lineage>
        <taxon>Eukaryota</taxon>
        <taxon>Viridiplantae</taxon>
        <taxon>Streptophyta</taxon>
        <taxon>Embryophyta</taxon>
        <taxon>Tracheophyta</taxon>
        <taxon>Spermatophyta</taxon>
        <taxon>Magnoliopsida</taxon>
        <taxon>eudicotyledons</taxon>
        <taxon>Gunneridae</taxon>
        <taxon>Pentapetalae</taxon>
        <taxon>asterids</taxon>
        <taxon>lamiids</taxon>
        <taxon>Lamiales</taxon>
        <taxon>Gesneriaceae</taxon>
        <taxon>Didymocarpoideae</taxon>
        <taxon>Trichosporeae</taxon>
        <taxon>Loxocarpinae</taxon>
        <taxon>Dorcoceras</taxon>
    </lineage>
</organism>
<dbReference type="Proteomes" id="UP000250235">
    <property type="component" value="Unassembled WGS sequence"/>
</dbReference>
<feature type="region of interest" description="Disordered" evidence="1">
    <location>
        <begin position="1"/>
        <end position="23"/>
    </location>
</feature>
<keyword evidence="3" id="KW-1185">Reference proteome</keyword>
<evidence type="ECO:0000256" key="1">
    <source>
        <dbReference type="SAM" id="MobiDB-lite"/>
    </source>
</evidence>
<dbReference type="AlphaFoldDB" id="A0A2Z7A252"/>
<accession>A0A2Z7A252</accession>
<proteinExistence type="predicted"/>
<protein>
    <submittedName>
        <fullName evidence="2">Uncharacterized protein</fullName>
    </submittedName>
</protein>
<gene>
    <name evidence="2" type="ORF">F511_45949</name>
</gene>
<feature type="compositionally biased region" description="Polar residues" evidence="1">
    <location>
        <begin position="1"/>
        <end position="11"/>
    </location>
</feature>